<dbReference type="InterPro" id="IPR036737">
    <property type="entry name" value="OmpA-like_sf"/>
</dbReference>
<accession>A0ABV2JUR9</accession>
<keyword evidence="1" id="KW-0472">Membrane</keyword>
<dbReference type="RefSeq" id="WP_354013991.1">
    <property type="nucleotide sequence ID" value="NZ_JBEPMU010000003.1"/>
</dbReference>
<keyword evidence="2" id="KW-0732">Signal</keyword>
<feature type="domain" description="OmpA-like" evidence="3">
    <location>
        <begin position="38"/>
        <end position="162"/>
    </location>
</feature>
<protein>
    <recommendedName>
        <fullName evidence="3">OmpA-like domain-containing protein</fullName>
    </recommendedName>
</protein>
<evidence type="ECO:0000256" key="1">
    <source>
        <dbReference type="PROSITE-ProRule" id="PRU00473"/>
    </source>
</evidence>
<dbReference type="Proteomes" id="UP001549184">
    <property type="component" value="Unassembled WGS sequence"/>
</dbReference>
<dbReference type="SUPFAM" id="SSF103088">
    <property type="entry name" value="OmpA-like"/>
    <property type="match status" value="1"/>
</dbReference>
<keyword evidence="5" id="KW-1185">Reference proteome</keyword>
<dbReference type="PROSITE" id="PS51123">
    <property type="entry name" value="OMPA_2"/>
    <property type="match status" value="1"/>
</dbReference>
<dbReference type="Pfam" id="PF00691">
    <property type="entry name" value="OmpA"/>
    <property type="match status" value="1"/>
</dbReference>
<proteinExistence type="predicted"/>
<evidence type="ECO:0000259" key="3">
    <source>
        <dbReference type="PROSITE" id="PS51123"/>
    </source>
</evidence>
<feature type="signal peptide" evidence="2">
    <location>
        <begin position="1"/>
        <end position="26"/>
    </location>
</feature>
<dbReference type="EMBL" id="JBEPMU010000003">
    <property type="protein sequence ID" value="MET3652590.1"/>
    <property type="molecule type" value="Genomic_DNA"/>
</dbReference>
<organism evidence="4 5">
    <name type="scientific">Dyella japonica</name>
    <dbReference type="NCBI Taxonomy" id="231455"/>
    <lineage>
        <taxon>Bacteria</taxon>
        <taxon>Pseudomonadati</taxon>
        <taxon>Pseudomonadota</taxon>
        <taxon>Gammaproteobacteria</taxon>
        <taxon>Lysobacterales</taxon>
        <taxon>Rhodanobacteraceae</taxon>
        <taxon>Dyella</taxon>
    </lineage>
</organism>
<evidence type="ECO:0000313" key="5">
    <source>
        <dbReference type="Proteomes" id="UP001549184"/>
    </source>
</evidence>
<feature type="chain" id="PRO_5047536915" description="OmpA-like domain-containing protein" evidence="2">
    <location>
        <begin position="27"/>
        <end position="179"/>
    </location>
</feature>
<gene>
    <name evidence="4" type="ORF">ABIC75_002322</name>
</gene>
<comment type="caution">
    <text evidence="4">The sequence shown here is derived from an EMBL/GenBank/DDBJ whole genome shotgun (WGS) entry which is preliminary data.</text>
</comment>
<sequence length="179" mass="20245">MAIKLSALSSIVVALILITLVNSCHADDAIDSPPNLSIDFKTIYFPVRRPYPYESYLDMDRILDKEGRQTLWELLDALNRYPIIGAKVYGYADVEECEPSECQNLSLRQAIAVYEWFLNHGVHPAQLGTPIGESINYPLYRDGSEEGKAFNRRVQLEPIDVPTQEKLGEFNLEAHHPPA</sequence>
<evidence type="ECO:0000256" key="2">
    <source>
        <dbReference type="SAM" id="SignalP"/>
    </source>
</evidence>
<dbReference type="Gene3D" id="3.30.1330.60">
    <property type="entry name" value="OmpA-like domain"/>
    <property type="match status" value="1"/>
</dbReference>
<evidence type="ECO:0000313" key="4">
    <source>
        <dbReference type="EMBL" id="MET3652590.1"/>
    </source>
</evidence>
<name>A0ABV2JUR9_9GAMM</name>
<reference evidence="4 5" key="1">
    <citation type="submission" date="2024-06" db="EMBL/GenBank/DDBJ databases">
        <title>Sorghum-associated microbial communities from plants grown in Nebraska, USA.</title>
        <authorList>
            <person name="Schachtman D."/>
        </authorList>
    </citation>
    <scope>NUCLEOTIDE SEQUENCE [LARGE SCALE GENOMIC DNA]</scope>
    <source>
        <strain evidence="4 5">1073</strain>
    </source>
</reference>
<dbReference type="InterPro" id="IPR006665">
    <property type="entry name" value="OmpA-like"/>
</dbReference>